<dbReference type="PANTHER" id="PTHR13847">
    <property type="entry name" value="SARCOSINE DEHYDROGENASE-RELATED"/>
    <property type="match status" value="1"/>
</dbReference>
<proteinExistence type="inferred from homology"/>
<dbReference type="RefSeq" id="WP_117392419.1">
    <property type="nucleotide sequence ID" value="NZ_QWDC01000002.1"/>
</dbReference>
<comment type="cofactor">
    <cofactor evidence="1">
        <name>FAD</name>
        <dbReference type="ChEBI" id="CHEBI:57692"/>
    </cofactor>
</comment>
<reference evidence="6 7" key="1">
    <citation type="submission" date="2018-08" db="EMBL/GenBank/DDBJ databases">
        <title>Mucilaginibacter sp. MYSH2.</title>
        <authorList>
            <person name="Seo T."/>
        </authorList>
    </citation>
    <scope>NUCLEOTIDE SEQUENCE [LARGE SCALE GENOMIC DNA]</scope>
    <source>
        <strain evidence="6 7">MYSH2</strain>
    </source>
</reference>
<keyword evidence="4" id="KW-0560">Oxidoreductase</keyword>
<comment type="caution">
    <text evidence="6">The sequence shown here is derived from an EMBL/GenBank/DDBJ whole genome shotgun (WGS) entry which is preliminary data.</text>
</comment>
<gene>
    <name evidence="6" type="ORF">D0C36_15010</name>
</gene>
<keyword evidence="7" id="KW-1185">Reference proteome</keyword>
<name>A0A372NUU1_9SPHI</name>
<evidence type="ECO:0000256" key="2">
    <source>
        <dbReference type="ARBA" id="ARBA00009410"/>
    </source>
</evidence>
<dbReference type="Gene3D" id="3.30.9.10">
    <property type="entry name" value="D-Amino Acid Oxidase, subunit A, domain 2"/>
    <property type="match status" value="1"/>
</dbReference>
<dbReference type="GO" id="GO:0016491">
    <property type="term" value="F:oxidoreductase activity"/>
    <property type="evidence" value="ECO:0007669"/>
    <property type="project" value="UniProtKB-KW"/>
</dbReference>
<evidence type="ECO:0000313" key="6">
    <source>
        <dbReference type="EMBL" id="RFZ92711.1"/>
    </source>
</evidence>
<dbReference type="Gene3D" id="3.50.50.60">
    <property type="entry name" value="FAD/NAD(P)-binding domain"/>
    <property type="match status" value="1"/>
</dbReference>
<sequence length="378" mass="41839">MSNKTAIVIGAGIVGLATTRALAIRGYQVTVFERNERAVGASIRNFGMVWPIGQPTGPLFERAMLSRSIWKQVCTEANIWHDEVGSLHLAYNDDELQVMQQYVDVNASARDCALLSPEQALQKSEAVNTNGLKGALWSGTEMIIESREAIGNVAAYLAEKYDVKFHWNTAISEVKTNSVRTGNQTYSADEIFICSGTEFETLYPELFAAAPLTKCKLQMMRMAAQPNNWRIGPSLCGSLSMVHYPGFQAAASLPALRARYEEQYAEYLKWGIHVMVSQNQYGELTVGDSHEYGLVHDPFDKEFINKMIVDYLHTFTNLKDTRVIQTWNGIYAKLTNGQTELILEAEPGVTIINGLGGNGMTLSFGLCEQLIASRVGTV</sequence>
<dbReference type="EMBL" id="QWDC01000002">
    <property type="protein sequence ID" value="RFZ92711.1"/>
    <property type="molecule type" value="Genomic_DNA"/>
</dbReference>
<dbReference type="GO" id="GO:0005737">
    <property type="term" value="C:cytoplasm"/>
    <property type="evidence" value="ECO:0007669"/>
    <property type="project" value="TreeGrafter"/>
</dbReference>
<dbReference type="InterPro" id="IPR036188">
    <property type="entry name" value="FAD/NAD-bd_sf"/>
</dbReference>
<evidence type="ECO:0000313" key="7">
    <source>
        <dbReference type="Proteomes" id="UP000264217"/>
    </source>
</evidence>
<dbReference type="Pfam" id="PF01266">
    <property type="entry name" value="DAO"/>
    <property type="match status" value="1"/>
</dbReference>
<organism evidence="6 7">
    <name type="scientific">Mucilaginibacter conchicola</name>
    <dbReference type="NCBI Taxonomy" id="2303333"/>
    <lineage>
        <taxon>Bacteria</taxon>
        <taxon>Pseudomonadati</taxon>
        <taxon>Bacteroidota</taxon>
        <taxon>Sphingobacteriia</taxon>
        <taxon>Sphingobacteriales</taxon>
        <taxon>Sphingobacteriaceae</taxon>
        <taxon>Mucilaginibacter</taxon>
    </lineage>
</organism>
<evidence type="ECO:0000256" key="3">
    <source>
        <dbReference type="ARBA" id="ARBA00022630"/>
    </source>
</evidence>
<dbReference type="NCBIfam" id="TIGR03364">
    <property type="entry name" value="HpnW_proposed"/>
    <property type="match status" value="1"/>
</dbReference>
<protein>
    <submittedName>
        <fullName evidence="6">TIGR03364 family FAD-dependent oxidoreductase</fullName>
    </submittedName>
</protein>
<evidence type="ECO:0000256" key="4">
    <source>
        <dbReference type="ARBA" id="ARBA00023002"/>
    </source>
</evidence>
<comment type="similarity">
    <text evidence="2">Belongs to the DadA oxidoreductase family.</text>
</comment>
<dbReference type="SUPFAM" id="SSF51905">
    <property type="entry name" value="FAD/NAD(P)-binding domain"/>
    <property type="match status" value="1"/>
</dbReference>
<dbReference type="OrthoDB" id="9799943at2"/>
<dbReference type="Proteomes" id="UP000264217">
    <property type="component" value="Unassembled WGS sequence"/>
</dbReference>
<evidence type="ECO:0000256" key="1">
    <source>
        <dbReference type="ARBA" id="ARBA00001974"/>
    </source>
</evidence>
<dbReference type="InterPro" id="IPR017741">
    <property type="entry name" value="FAD-dependent_OxRdtase_HpnW"/>
</dbReference>
<evidence type="ECO:0000259" key="5">
    <source>
        <dbReference type="Pfam" id="PF01266"/>
    </source>
</evidence>
<dbReference type="AlphaFoldDB" id="A0A372NUU1"/>
<feature type="domain" description="FAD dependent oxidoreductase" evidence="5">
    <location>
        <begin position="7"/>
        <end position="370"/>
    </location>
</feature>
<accession>A0A372NUU1</accession>
<dbReference type="InterPro" id="IPR006076">
    <property type="entry name" value="FAD-dep_OxRdtase"/>
</dbReference>
<keyword evidence="3" id="KW-0285">Flavoprotein</keyword>
<dbReference type="PANTHER" id="PTHR13847:SF286">
    <property type="entry name" value="D-AMINO ACID DEHYDROGENASE"/>
    <property type="match status" value="1"/>
</dbReference>